<evidence type="ECO:0000256" key="1">
    <source>
        <dbReference type="SAM" id="MobiDB-lite"/>
    </source>
</evidence>
<evidence type="ECO:0000313" key="3">
    <source>
        <dbReference type="EMBL" id="RVX03823.1"/>
    </source>
</evidence>
<protein>
    <submittedName>
        <fullName evidence="3">Protein DOG1-like 1</fullName>
    </submittedName>
</protein>
<dbReference type="PROSITE" id="PS51806">
    <property type="entry name" value="DOG1"/>
    <property type="match status" value="2"/>
</dbReference>
<sequence>MASSSHRLFHCCFQDWINQQHQDLQELLQVLDTDSPDSDHLRHLIQKSLQHFQDYSATRAELSKLDAPSFFCPSWITSFENSFLWLGGLPPSLAIRLLYSISGSELQAQLPDFLKGCTRGNLADISATQLISINALHGWIVREEDRLSSRMASMQEDTADEPLAIIAKKLRTVGEYSRTVNSAIETHSQALARVLEEADKLRLSTFKGLQEILTPLQGAHFLVASKKLHLSMHEWAKSAKEEKRNLSIIRYHIEIGEGKRKYSGRKVCGGYACLVRPPPRPPPATQAGTQGHRAGPRPSPPRPRPQGADPLLPVLPSHVLHRPPRRRFAVRRPLVLLPGALPPVGRRVAPHHRLPPHLHPLQHPLRDPHRRHPPRAHNGDLGDLSPAQLQRVSELQCQTVGEENEITAELSECFNSVSGLVGAVFDPVENVERLRNVVERAENLRFRTICSVVEILNPQQAVEFLVAVMELQFWVRGMGLCHDRGRENLRGFRGL</sequence>
<dbReference type="InterPro" id="IPR051886">
    <property type="entry name" value="Seed_Dev/Stress_Resp_Reg"/>
</dbReference>
<dbReference type="GO" id="GO:0043565">
    <property type="term" value="F:sequence-specific DNA binding"/>
    <property type="evidence" value="ECO:0007669"/>
    <property type="project" value="InterPro"/>
</dbReference>
<feature type="domain" description="DOG1" evidence="2">
    <location>
        <begin position="6"/>
        <end position="242"/>
    </location>
</feature>
<comment type="caution">
    <text evidence="3">The sequence shown here is derived from an EMBL/GenBank/DDBJ whole genome shotgun (WGS) entry which is preliminary data.</text>
</comment>
<dbReference type="GO" id="GO:0006351">
    <property type="term" value="P:DNA-templated transcription"/>
    <property type="evidence" value="ECO:0007669"/>
    <property type="project" value="InterPro"/>
</dbReference>
<dbReference type="InterPro" id="IPR025422">
    <property type="entry name" value="TGA_domain"/>
</dbReference>
<reference evidence="3 4" key="1">
    <citation type="journal article" date="2018" name="PLoS Genet.">
        <title>Population sequencing reveals clonal diversity and ancestral inbreeding in the grapevine cultivar Chardonnay.</title>
        <authorList>
            <person name="Roach M.J."/>
            <person name="Johnson D.L."/>
            <person name="Bohlmann J."/>
            <person name="van Vuuren H.J."/>
            <person name="Jones S.J."/>
            <person name="Pretorius I.S."/>
            <person name="Schmidt S.A."/>
            <person name="Borneman A.R."/>
        </authorList>
    </citation>
    <scope>NUCLEOTIDE SEQUENCE [LARGE SCALE GENOMIC DNA]</scope>
    <source>
        <strain evidence="4">cv. Chardonnay</strain>
        <tissue evidence="3">Leaf</tissue>
    </source>
</reference>
<organism evidence="3 4">
    <name type="scientific">Vitis vinifera</name>
    <name type="common">Grape</name>
    <dbReference type="NCBI Taxonomy" id="29760"/>
    <lineage>
        <taxon>Eukaryota</taxon>
        <taxon>Viridiplantae</taxon>
        <taxon>Streptophyta</taxon>
        <taxon>Embryophyta</taxon>
        <taxon>Tracheophyta</taxon>
        <taxon>Spermatophyta</taxon>
        <taxon>Magnoliopsida</taxon>
        <taxon>eudicotyledons</taxon>
        <taxon>Gunneridae</taxon>
        <taxon>Pentapetalae</taxon>
        <taxon>rosids</taxon>
        <taxon>Vitales</taxon>
        <taxon>Vitaceae</taxon>
        <taxon>Viteae</taxon>
        <taxon>Vitis</taxon>
    </lineage>
</organism>
<dbReference type="PANTHER" id="PTHR46354">
    <property type="entry name" value="DOG1 DOMAIN-CONTAINING PROTEIN"/>
    <property type="match status" value="1"/>
</dbReference>
<dbReference type="EMBL" id="QGNW01000063">
    <property type="protein sequence ID" value="RVX03823.1"/>
    <property type="molecule type" value="Genomic_DNA"/>
</dbReference>
<feature type="region of interest" description="Disordered" evidence="1">
    <location>
        <begin position="275"/>
        <end position="318"/>
    </location>
</feature>
<accession>A0A438J4E4</accession>
<evidence type="ECO:0000259" key="2">
    <source>
        <dbReference type="PROSITE" id="PS51806"/>
    </source>
</evidence>
<proteinExistence type="predicted"/>
<dbReference type="PANTHER" id="PTHR46354:SF7">
    <property type="entry name" value="PROTEIN DOG1-LIKE 1"/>
    <property type="match status" value="1"/>
</dbReference>
<dbReference type="Proteomes" id="UP000288805">
    <property type="component" value="Unassembled WGS sequence"/>
</dbReference>
<gene>
    <name evidence="3" type="primary">DOGL1</name>
    <name evidence="3" type="ORF">CK203_021690</name>
</gene>
<dbReference type="Pfam" id="PF14144">
    <property type="entry name" value="DOG1"/>
    <property type="match status" value="1"/>
</dbReference>
<dbReference type="AlphaFoldDB" id="A0A438J4E4"/>
<name>A0A438J4E4_VITVI</name>
<feature type="region of interest" description="Disordered" evidence="1">
    <location>
        <begin position="347"/>
        <end position="384"/>
    </location>
</feature>
<feature type="domain" description="DOG1" evidence="2">
    <location>
        <begin position="293"/>
        <end position="485"/>
    </location>
</feature>
<evidence type="ECO:0000313" key="4">
    <source>
        <dbReference type="Proteomes" id="UP000288805"/>
    </source>
</evidence>